<dbReference type="RefSeq" id="WP_376831626.1">
    <property type="nucleotide sequence ID" value="NZ_JBHLWR010000006.1"/>
</dbReference>
<dbReference type="CDD" id="cd07138">
    <property type="entry name" value="ALDH_CddD_SSP0762"/>
    <property type="match status" value="1"/>
</dbReference>
<dbReference type="Gene3D" id="3.40.309.10">
    <property type="entry name" value="Aldehyde Dehydrogenase, Chain A, domain 2"/>
    <property type="match status" value="1"/>
</dbReference>
<evidence type="ECO:0000313" key="6">
    <source>
        <dbReference type="Proteomes" id="UP001595536"/>
    </source>
</evidence>
<dbReference type="InterPro" id="IPR016163">
    <property type="entry name" value="Ald_DH_C"/>
</dbReference>
<evidence type="ECO:0000259" key="4">
    <source>
        <dbReference type="Pfam" id="PF00171"/>
    </source>
</evidence>
<dbReference type="InterPro" id="IPR016161">
    <property type="entry name" value="Ald_DH/histidinol_DH"/>
</dbReference>
<keyword evidence="3" id="KW-0175">Coiled coil</keyword>
<feature type="domain" description="Aldehyde dehydrogenase" evidence="4">
    <location>
        <begin position="13"/>
        <end position="470"/>
    </location>
</feature>
<dbReference type="PANTHER" id="PTHR42804:SF1">
    <property type="entry name" value="ALDEHYDE DEHYDROGENASE-RELATED"/>
    <property type="match status" value="1"/>
</dbReference>
<organism evidence="5 6">
    <name type="scientific">Camelimonas abortus</name>
    <dbReference type="NCBI Taxonomy" id="1017184"/>
    <lineage>
        <taxon>Bacteria</taxon>
        <taxon>Pseudomonadati</taxon>
        <taxon>Pseudomonadota</taxon>
        <taxon>Alphaproteobacteria</taxon>
        <taxon>Hyphomicrobiales</taxon>
        <taxon>Chelatococcaceae</taxon>
        <taxon>Camelimonas</taxon>
    </lineage>
</organism>
<dbReference type="InterPro" id="IPR015590">
    <property type="entry name" value="Aldehyde_DH_dom"/>
</dbReference>
<dbReference type="Proteomes" id="UP001595536">
    <property type="component" value="Unassembled WGS sequence"/>
</dbReference>
<protein>
    <submittedName>
        <fullName evidence="5">Aldehyde dehydrogenase family protein</fullName>
    </submittedName>
</protein>
<evidence type="ECO:0000256" key="3">
    <source>
        <dbReference type="SAM" id="Coils"/>
    </source>
</evidence>
<accession>A0ABV7LCA0</accession>
<evidence type="ECO:0000313" key="5">
    <source>
        <dbReference type="EMBL" id="MFC3265525.1"/>
    </source>
</evidence>
<dbReference type="PANTHER" id="PTHR42804">
    <property type="entry name" value="ALDEHYDE DEHYDROGENASE"/>
    <property type="match status" value="1"/>
</dbReference>
<evidence type="ECO:0000256" key="1">
    <source>
        <dbReference type="ARBA" id="ARBA00009986"/>
    </source>
</evidence>
<evidence type="ECO:0000256" key="2">
    <source>
        <dbReference type="ARBA" id="ARBA00023002"/>
    </source>
</evidence>
<gene>
    <name evidence="5" type="ORF">ACFOEX_03980</name>
</gene>
<dbReference type="InterPro" id="IPR016162">
    <property type="entry name" value="Ald_DH_N"/>
</dbReference>
<comment type="similarity">
    <text evidence="1">Belongs to the aldehyde dehydrogenase family.</text>
</comment>
<reference evidence="6" key="1">
    <citation type="journal article" date="2019" name="Int. J. Syst. Evol. Microbiol.">
        <title>The Global Catalogue of Microorganisms (GCM) 10K type strain sequencing project: providing services to taxonomists for standard genome sequencing and annotation.</title>
        <authorList>
            <consortium name="The Broad Institute Genomics Platform"/>
            <consortium name="The Broad Institute Genome Sequencing Center for Infectious Disease"/>
            <person name="Wu L."/>
            <person name="Ma J."/>
        </authorList>
    </citation>
    <scope>NUCLEOTIDE SEQUENCE [LARGE SCALE GENOMIC DNA]</scope>
    <source>
        <strain evidence="6">CCM 7941</strain>
    </source>
</reference>
<proteinExistence type="inferred from homology"/>
<dbReference type="SUPFAM" id="SSF53720">
    <property type="entry name" value="ALDH-like"/>
    <property type="match status" value="1"/>
</dbReference>
<sequence>MREYTKFYIDGKWVEPSAGAKTLDVINPADESVAGRISLGTAADVDAAAKAAARAFTTFSRTTREERIALLERIIEEYKKRFDDMAKAITEEMGAPVWLAQRAQAPMGTAHLQTALNVLKNYKFEEDRGSTVIVREPIGVCGFITPWNWPVNQIACKVAPAIATGCTMVLKPSEIAPFSGHIFAEIMDAAGVPPGVFNLVHGDGPTVGAAISSHPLIDMVSFTGSTRAGIEVARNAAPTVKRVHQELGGKSPNIILDDADFERAVSGGVRAVMNNSGQSCNAPTRMLVPANRMDEAIAIARAAAEATVVGRPEDKVTIGPVVSEAQFNKIQSLIQKGIEEGATLVAGGPGRPEGLGKGYYVRPTVFANVTNDMTIAREEIFGPVLCILGYRDLDEAVEIANDTPYGLAAYISGSDPVKLREVAARLRAGQVNLNGAAPDLMAPFGGYKMSGNGREWGDHAFAEFLETKAVLGVPKQAEQKQAAE</sequence>
<keyword evidence="2" id="KW-0560">Oxidoreductase</keyword>
<name>A0ABV7LCA0_9HYPH</name>
<dbReference type="Pfam" id="PF00171">
    <property type="entry name" value="Aldedh"/>
    <property type="match status" value="1"/>
</dbReference>
<dbReference type="EMBL" id="JBHRUV010000017">
    <property type="protein sequence ID" value="MFC3265525.1"/>
    <property type="molecule type" value="Genomic_DNA"/>
</dbReference>
<feature type="coiled-coil region" evidence="3">
    <location>
        <begin position="61"/>
        <end position="88"/>
    </location>
</feature>
<keyword evidence="6" id="KW-1185">Reference proteome</keyword>
<dbReference type="Gene3D" id="3.40.605.10">
    <property type="entry name" value="Aldehyde Dehydrogenase, Chain A, domain 1"/>
    <property type="match status" value="1"/>
</dbReference>
<comment type="caution">
    <text evidence="5">The sequence shown here is derived from an EMBL/GenBank/DDBJ whole genome shotgun (WGS) entry which is preliminary data.</text>
</comment>